<proteinExistence type="predicted"/>
<keyword evidence="3" id="KW-0812">Transmembrane</keyword>
<feature type="region of interest" description="Disordered" evidence="2">
    <location>
        <begin position="186"/>
        <end position="251"/>
    </location>
</feature>
<feature type="transmembrane region" description="Helical" evidence="3">
    <location>
        <begin position="325"/>
        <end position="346"/>
    </location>
</feature>
<dbReference type="PANTHER" id="PTHR36838:SF3">
    <property type="entry name" value="TRANSPORTER AUXIN EFFLUX CARRIER EC FAMILY"/>
    <property type="match status" value="1"/>
</dbReference>
<feature type="transmembrane region" description="Helical" evidence="3">
    <location>
        <begin position="382"/>
        <end position="408"/>
    </location>
</feature>
<feature type="transmembrane region" description="Helical" evidence="3">
    <location>
        <begin position="6"/>
        <end position="26"/>
    </location>
</feature>
<accession>A0ABN9PAP3</accession>
<dbReference type="PANTHER" id="PTHR36838">
    <property type="entry name" value="AUXIN EFFLUX CARRIER FAMILY PROTEIN"/>
    <property type="match status" value="1"/>
</dbReference>
<name>A0ABN9PAP3_9DINO</name>
<evidence type="ECO:0000256" key="3">
    <source>
        <dbReference type="SAM" id="Phobius"/>
    </source>
</evidence>
<keyword evidence="1" id="KW-0813">Transport</keyword>
<sequence length="495" mass="53325">MPGQIPPWILQVEGFVFIGVGVFMKWRGLLGSDSAALTGLRAAVFTLMLPASLLRSTWTKTLEGELLELLLWSVAIHIFWVGCSYLLITMLFKHGWLPIGGELPGWYLLTMSATSLGMPYAFMGQGDFGERAIPSAVLYDLGGNTWLCQVGFAFLGSIGASEVAPRRSSAAADAELPAMTELAQAPPKSALRSGSSADPTAVSGGPLQRERAARPKSARVLAPEDAGSTEDSSSLAVGDADQPPASAVQIGPERLIMTPAAASMCSDVPRRSRCDVPRRTCGDVPRRTRLSRVRLTVANIDDAVVEAHGVSTVAILRDNILLNPVIVAFVFGCSMNVLGVSMPLILDDVCDKLTTSFSCMMYFMIGSCIELRRPSWSDVSPAFIALALRTCLQLVTVVLFPVVLMIYGRRLLTQDEIDFDLRRAFTMCMLSPCTNMIMFWSGQYSHSADLSAFYITLSNLFSMLSLGGASAFLLKSEFGSEQPTATAAFTHSTAS</sequence>
<evidence type="ECO:0000313" key="5">
    <source>
        <dbReference type="Proteomes" id="UP001189429"/>
    </source>
</evidence>
<evidence type="ECO:0000313" key="4">
    <source>
        <dbReference type="EMBL" id="CAK0788379.1"/>
    </source>
</evidence>
<feature type="transmembrane region" description="Helical" evidence="3">
    <location>
        <begin position="70"/>
        <end position="92"/>
    </location>
</feature>
<feature type="transmembrane region" description="Helical" evidence="3">
    <location>
        <begin position="143"/>
        <end position="160"/>
    </location>
</feature>
<organism evidence="4 5">
    <name type="scientific">Prorocentrum cordatum</name>
    <dbReference type="NCBI Taxonomy" id="2364126"/>
    <lineage>
        <taxon>Eukaryota</taxon>
        <taxon>Sar</taxon>
        <taxon>Alveolata</taxon>
        <taxon>Dinophyceae</taxon>
        <taxon>Prorocentrales</taxon>
        <taxon>Prorocentraceae</taxon>
        <taxon>Prorocentrum</taxon>
    </lineage>
</organism>
<dbReference type="Proteomes" id="UP001189429">
    <property type="component" value="Unassembled WGS sequence"/>
</dbReference>
<dbReference type="EMBL" id="CAUYUJ010000046">
    <property type="protein sequence ID" value="CAK0788379.1"/>
    <property type="molecule type" value="Genomic_DNA"/>
</dbReference>
<keyword evidence="3" id="KW-1133">Transmembrane helix</keyword>
<evidence type="ECO:0008006" key="6">
    <source>
        <dbReference type="Google" id="ProtNLM"/>
    </source>
</evidence>
<reference evidence="4" key="1">
    <citation type="submission" date="2023-10" db="EMBL/GenBank/DDBJ databases">
        <authorList>
            <person name="Chen Y."/>
            <person name="Shah S."/>
            <person name="Dougan E. K."/>
            <person name="Thang M."/>
            <person name="Chan C."/>
        </authorList>
    </citation>
    <scope>NUCLEOTIDE SEQUENCE [LARGE SCALE GENOMIC DNA]</scope>
</reference>
<comment type="caution">
    <text evidence="4">The sequence shown here is derived from an EMBL/GenBank/DDBJ whole genome shotgun (WGS) entry which is preliminary data.</text>
</comment>
<keyword evidence="5" id="KW-1185">Reference proteome</keyword>
<feature type="transmembrane region" description="Helical" evidence="3">
    <location>
        <begin position="420"/>
        <end position="440"/>
    </location>
</feature>
<feature type="transmembrane region" description="Helical" evidence="3">
    <location>
        <begin position="104"/>
        <end position="123"/>
    </location>
</feature>
<feature type="transmembrane region" description="Helical" evidence="3">
    <location>
        <begin position="452"/>
        <end position="474"/>
    </location>
</feature>
<gene>
    <name evidence="4" type="ORF">PCOR1329_LOCUS288</name>
</gene>
<feature type="transmembrane region" description="Helical" evidence="3">
    <location>
        <begin position="38"/>
        <end position="58"/>
    </location>
</feature>
<keyword evidence="3" id="KW-0472">Membrane</keyword>
<evidence type="ECO:0000256" key="2">
    <source>
        <dbReference type="SAM" id="MobiDB-lite"/>
    </source>
</evidence>
<evidence type="ECO:0000256" key="1">
    <source>
        <dbReference type="ARBA" id="ARBA00022448"/>
    </source>
</evidence>
<protein>
    <recommendedName>
        <fullName evidence="6">Transporter</fullName>
    </recommendedName>
</protein>